<evidence type="ECO:0000256" key="3">
    <source>
        <dbReference type="ARBA" id="ARBA00022722"/>
    </source>
</evidence>
<sequence>MPKPQKYRDVVSFLRSRGWVLLRRGKGSHEIWGLPDESVKETIPRHAEVSAGVIRQLGKKLPDVPREWR</sequence>
<dbReference type="SUPFAM" id="SSF54786">
    <property type="entry name" value="YcfA/nrd intein domain"/>
    <property type="match status" value="1"/>
</dbReference>
<evidence type="ECO:0000313" key="9">
    <source>
        <dbReference type="Proteomes" id="UP000285317"/>
    </source>
</evidence>
<protein>
    <submittedName>
        <fullName evidence="8">Type II toxin-antitoxin system HicA family toxin</fullName>
    </submittedName>
</protein>
<keyword evidence="4" id="KW-0255">Endonuclease</keyword>
<reference evidence="9" key="1">
    <citation type="submission" date="2018-03" db="EMBL/GenBank/DDBJ databases">
        <title>Bacteriophage NCPPB3778 and a type I-E CRISPR drive the evolution of the US Biological Select Agent, Rathayibacter toxicus.</title>
        <authorList>
            <person name="Davis E.W.II."/>
            <person name="Tabima J.F."/>
            <person name="Weisberg A.J."/>
            <person name="Dantas Lopes L."/>
            <person name="Wiseman M.S."/>
            <person name="Wiseman M.S."/>
            <person name="Pupko T."/>
            <person name="Belcher M.S."/>
            <person name="Sechler A.J."/>
            <person name="Tancos M.A."/>
            <person name="Schroeder B.K."/>
            <person name="Murray T.D."/>
            <person name="Luster D.G."/>
            <person name="Schneider W.L."/>
            <person name="Rogers E."/>
            <person name="Andreote F.D."/>
            <person name="Grunwald N.J."/>
            <person name="Putnam M.L."/>
            <person name="Chang J.H."/>
        </authorList>
    </citation>
    <scope>NUCLEOTIDE SEQUENCE [LARGE SCALE GENOMIC DNA]</scope>
    <source>
        <strain evidence="9">DSM 15932</strain>
    </source>
</reference>
<evidence type="ECO:0000256" key="1">
    <source>
        <dbReference type="ARBA" id="ARBA00006620"/>
    </source>
</evidence>
<keyword evidence="3" id="KW-0540">Nuclease</keyword>
<name>A0A3Q9V0Y4_9MICO</name>
<keyword evidence="2" id="KW-1277">Toxin-antitoxin system</keyword>
<dbReference type="GO" id="GO:0004519">
    <property type="term" value="F:endonuclease activity"/>
    <property type="evidence" value="ECO:0007669"/>
    <property type="project" value="UniProtKB-KW"/>
</dbReference>
<evidence type="ECO:0000256" key="4">
    <source>
        <dbReference type="ARBA" id="ARBA00022759"/>
    </source>
</evidence>
<evidence type="ECO:0000256" key="5">
    <source>
        <dbReference type="ARBA" id="ARBA00022801"/>
    </source>
</evidence>
<comment type="similarity">
    <text evidence="1">Belongs to the HicA mRNA interferase family.</text>
</comment>
<keyword evidence="5" id="KW-0378">Hydrolase</keyword>
<dbReference type="AlphaFoldDB" id="A0A3Q9V0Y4"/>
<dbReference type="RefSeq" id="WP_123444601.1">
    <property type="nucleotide sequence ID" value="NZ_CP028137.1"/>
</dbReference>
<dbReference type="GO" id="GO:0003729">
    <property type="term" value="F:mRNA binding"/>
    <property type="evidence" value="ECO:0007669"/>
    <property type="project" value="InterPro"/>
</dbReference>
<dbReference type="InterPro" id="IPR038570">
    <property type="entry name" value="HicA_sf"/>
</dbReference>
<dbReference type="Gene3D" id="3.30.920.30">
    <property type="entry name" value="Hypothetical protein"/>
    <property type="match status" value="1"/>
</dbReference>
<dbReference type="GO" id="GO:0016787">
    <property type="term" value="F:hydrolase activity"/>
    <property type="evidence" value="ECO:0007669"/>
    <property type="project" value="UniProtKB-KW"/>
</dbReference>
<proteinExistence type="inferred from homology"/>
<gene>
    <name evidence="8" type="ORF">C1I64_18340</name>
</gene>
<dbReference type="Pfam" id="PF07927">
    <property type="entry name" value="HicA_toxin"/>
    <property type="match status" value="1"/>
</dbReference>
<evidence type="ECO:0000313" key="8">
    <source>
        <dbReference type="EMBL" id="AZZ53798.1"/>
    </source>
</evidence>
<dbReference type="Proteomes" id="UP000285317">
    <property type="component" value="Chromosome"/>
</dbReference>
<dbReference type="EMBL" id="CP028137">
    <property type="protein sequence ID" value="AZZ53798.1"/>
    <property type="molecule type" value="Genomic_DNA"/>
</dbReference>
<keyword evidence="6" id="KW-0694">RNA-binding</keyword>
<evidence type="ECO:0000256" key="6">
    <source>
        <dbReference type="ARBA" id="ARBA00022884"/>
    </source>
</evidence>
<evidence type="ECO:0000256" key="2">
    <source>
        <dbReference type="ARBA" id="ARBA00022649"/>
    </source>
</evidence>
<keyword evidence="7" id="KW-0346">Stress response</keyword>
<accession>A0A3Q9V0Y4</accession>
<organism evidence="8 9">
    <name type="scientific">Rathayibacter festucae DSM 15932</name>
    <dbReference type="NCBI Taxonomy" id="1328866"/>
    <lineage>
        <taxon>Bacteria</taxon>
        <taxon>Bacillati</taxon>
        <taxon>Actinomycetota</taxon>
        <taxon>Actinomycetes</taxon>
        <taxon>Micrococcales</taxon>
        <taxon>Microbacteriaceae</taxon>
        <taxon>Rathayibacter</taxon>
    </lineage>
</organism>
<dbReference type="InterPro" id="IPR012933">
    <property type="entry name" value="HicA_mRNA_interferase"/>
</dbReference>
<dbReference type="KEGG" id="rfs:C1I64_18340"/>
<evidence type="ECO:0000256" key="7">
    <source>
        <dbReference type="ARBA" id="ARBA00023016"/>
    </source>
</evidence>